<protein>
    <submittedName>
        <fullName evidence="1">Uncharacterized protein</fullName>
    </submittedName>
</protein>
<evidence type="ECO:0000313" key="1">
    <source>
        <dbReference type="EMBL" id="RHN77582.1"/>
    </source>
</evidence>
<dbReference type="AlphaFoldDB" id="A0A396JJR1"/>
<dbReference type="Proteomes" id="UP000265566">
    <property type="component" value="Chromosome 1"/>
</dbReference>
<dbReference type="PANTHER" id="PTHR48462">
    <property type="entry name" value="PROTEIN, PUTATIVE-RELATED"/>
    <property type="match status" value="1"/>
</dbReference>
<dbReference type="Gramene" id="rna1049">
    <property type="protein sequence ID" value="RHN77582.1"/>
    <property type="gene ID" value="gene1049"/>
</dbReference>
<dbReference type="PANTHER" id="PTHR48462:SF1">
    <property type="entry name" value="PROTEIN, PUTATIVE-RELATED"/>
    <property type="match status" value="1"/>
</dbReference>
<sequence>MLFLPQLRDRHNELLLLRSCLGITKIFFGLRTCQPIHMEEATMLFDKELGGVVEDVVVGGGSFFGDLQWRLASSSIRFEGLGLYSRIEASSYIFCDYKAQSWVLQDHIMRDSGICDIDLDFDNVLDGLHGTIPDFDLVVLLARISSLLKHNIF</sequence>
<reference evidence="1" key="1">
    <citation type="journal article" date="2018" name="Nat. Plants">
        <title>Whole-genome landscape of Medicago truncatula symbiotic genes.</title>
        <authorList>
            <person name="Pecrix Y."/>
            <person name="Gamas P."/>
            <person name="Carrere S."/>
        </authorList>
    </citation>
    <scope>NUCLEOTIDE SEQUENCE</scope>
    <source>
        <tissue evidence="1">Leaves</tissue>
    </source>
</reference>
<dbReference type="EMBL" id="PSQE01000001">
    <property type="protein sequence ID" value="RHN77582.1"/>
    <property type="molecule type" value="Genomic_DNA"/>
</dbReference>
<proteinExistence type="predicted"/>
<gene>
    <name evidence="1" type="ORF">MtrunA17_Chr1g0156331</name>
</gene>
<name>A0A396JJR1_MEDTR</name>
<organism evidence="1">
    <name type="scientific">Medicago truncatula</name>
    <name type="common">Barrel medic</name>
    <name type="synonym">Medicago tribuloides</name>
    <dbReference type="NCBI Taxonomy" id="3880"/>
    <lineage>
        <taxon>Eukaryota</taxon>
        <taxon>Viridiplantae</taxon>
        <taxon>Streptophyta</taxon>
        <taxon>Embryophyta</taxon>
        <taxon>Tracheophyta</taxon>
        <taxon>Spermatophyta</taxon>
        <taxon>Magnoliopsida</taxon>
        <taxon>eudicotyledons</taxon>
        <taxon>Gunneridae</taxon>
        <taxon>Pentapetalae</taxon>
        <taxon>rosids</taxon>
        <taxon>fabids</taxon>
        <taxon>Fabales</taxon>
        <taxon>Fabaceae</taxon>
        <taxon>Papilionoideae</taxon>
        <taxon>50 kb inversion clade</taxon>
        <taxon>NPAAA clade</taxon>
        <taxon>Hologalegina</taxon>
        <taxon>IRL clade</taxon>
        <taxon>Trifolieae</taxon>
        <taxon>Medicago</taxon>
    </lineage>
</organism>
<comment type="caution">
    <text evidence="1">The sequence shown here is derived from an EMBL/GenBank/DDBJ whole genome shotgun (WGS) entry which is preliminary data.</text>
</comment>
<accession>A0A396JJR1</accession>